<name>A0A6A7BS63_9PEZI</name>
<dbReference type="AlphaFoldDB" id="A0A6A7BS63"/>
<protein>
    <submittedName>
        <fullName evidence="1">Uncharacterized protein</fullName>
    </submittedName>
</protein>
<reference evidence="1" key="1">
    <citation type="journal article" date="2020" name="Stud. Mycol.">
        <title>101 Dothideomycetes genomes: a test case for predicting lifestyles and emergence of pathogens.</title>
        <authorList>
            <person name="Haridas S."/>
            <person name="Albert R."/>
            <person name="Binder M."/>
            <person name="Bloem J."/>
            <person name="Labutti K."/>
            <person name="Salamov A."/>
            <person name="Andreopoulos B."/>
            <person name="Baker S."/>
            <person name="Barry K."/>
            <person name="Bills G."/>
            <person name="Bluhm B."/>
            <person name="Cannon C."/>
            <person name="Castanera R."/>
            <person name="Culley D."/>
            <person name="Daum C."/>
            <person name="Ezra D."/>
            <person name="Gonzalez J."/>
            <person name="Henrissat B."/>
            <person name="Kuo A."/>
            <person name="Liang C."/>
            <person name="Lipzen A."/>
            <person name="Lutzoni F."/>
            <person name="Magnuson J."/>
            <person name="Mondo S."/>
            <person name="Nolan M."/>
            <person name="Ohm R."/>
            <person name="Pangilinan J."/>
            <person name="Park H.-J."/>
            <person name="Ramirez L."/>
            <person name="Alfaro M."/>
            <person name="Sun H."/>
            <person name="Tritt A."/>
            <person name="Yoshinaga Y."/>
            <person name="Zwiers L.-H."/>
            <person name="Turgeon B."/>
            <person name="Goodwin S."/>
            <person name="Spatafora J."/>
            <person name="Crous P."/>
            <person name="Grigoriev I."/>
        </authorList>
    </citation>
    <scope>NUCLEOTIDE SEQUENCE</scope>
    <source>
        <strain evidence="1">CBS 480.64</strain>
    </source>
</reference>
<keyword evidence="2" id="KW-1185">Reference proteome</keyword>
<evidence type="ECO:0000313" key="2">
    <source>
        <dbReference type="Proteomes" id="UP000799421"/>
    </source>
</evidence>
<organism evidence="1 2">
    <name type="scientific">Piedraia hortae CBS 480.64</name>
    <dbReference type="NCBI Taxonomy" id="1314780"/>
    <lineage>
        <taxon>Eukaryota</taxon>
        <taxon>Fungi</taxon>
        <taxon>Dikarya</taxon>
        <taxon>Ascomycota</taxon>
        <taxon>Pezizomycotina</taxon>
        <taxon>Dothideomycetes</taxon>
        <taxon>Dothideomycetidae</taxon>
        <taxon>Capnodiales</taxon>
        <taxon>Piedraiaceae</taxon>
        <taxon>Piedraia</taxon>
    </lineage>
</organism>
<gene>
    <name evidence="1" type="ORF">K470DRAFT_266897</name>
</gene>
<proteinExistence type="predicted"/>
<evidence type="ECO:0000313" key="1">
    <source>
        <dbReference type="EMBL" id="KAF2857348.1"/>
    </source>
</evidence>
<accession>A0A6A7BS63</accession>
<sequence>MEVLRIQGYEIDVWIGDILQLSPGCSAQAASFYGRETHGNTPVVRAIKLQVSVHQDARRPTLHLRTRNGFPDIAEDTLLWLPEYKICSAFAENDESLASMNEERLTPC</sequence>
<dbReference type="Proteomes" id="UP000799421">
    <property type="component" value="Unassembled WGS sequence"/>
</dbReference>
<dbReference type="EMBL" id="MU006048">
    <property type="protein sequence ID" value="KAF2857348.1"/>
    <property type="molecule type" value="Genomic_DNA"/>
</dbReference>